<dbReference type="RefSeq" id="WP_259427226.1">
    <property type="nucleotide sequence ID" value="NZ_JANWTC010000003.1"/>
</dbReference>
<keyword evidence="1" id="KW-1133">Transmembrane helix</keyword>
<proteinExistence type="predicted"/>
<evidence type="ECO:0000256" key="1">
    <source>
        <dbReference type="SAM" id="Phobius"/>
    </source>
</evidence>
<keyword evidence="1" id="KW-0812">Transmembrane</keyword>
<keyword evidence="3" id="KW-1185">Reference proteome</keyword>
<evidence type="ECO:0008006" key="4">
    <source>
        <dbReference type="Google" id="ProtNLM"/>
    </source>
</evidence>
<protein>
    <recommendedName>
        <fullName evidence="4">Secreted protein</fullName>
    </recommendedName>
</protein>
<dbReference type="EMBL" id="JANWTC010000003">
    <property type="protein sequence ID" value="MCS5479164.1"/>
    <property type="molecule type" value="Genomic_DNA"/>
</dbReference>
<evidence type="ECO:0000313" key="3">
    <source>
        <dbReference type="Proteomes" id="UP001205965"/>
    </source>
</evidence>
<reference evidence="2 3" key="1">
    <citation type="submission" date="2022-08" db="EMBL/GenBank/DDBJ databases">
        <title>YIM 101645 draft genome.</title>
        <authorList>
            <person name="Chen X."/>
        </authorList>
    </citation>
    <scope>NUCLEOTIDE SEQUENCE [LARGE SCALE GENOMIC DNA]</scope>
    <source>
        <strain evidence="2 3">YIM 101645</strain>
    </source>
</reference>
<comment type="caution">
    <text evidence="2">The sequence shown here is derived from an EMBL/GenBank/DDBJ whole genome shotgun (WGS) entry which is preliminary data.</text>
</comment>
<accession>A0ABT2FYZ6</accession>
<feature type="transmembrane region" description="Helical" evidence="1">
    <location>
        <begin position="38"/>
        <end position="55"/>
    </location>
</feature>
<name>A0ABT2FYZ6_9CORY</name>
<keyword evidence="1" id="KW-0472">Membrane</keyword>
<evidence type="ECO:0000313" key="2">
    <source>
        <dbReference type="EMBL" id="MCS5479164.1"/>
    </source>
</evidence>
<gene>
    <name evidence="2" type="ORF">NYP18_05800</name>
</gene>
<organism evidence="2 3">
    <name type="scientific">Corynebacterium lemuris</name>
    <dbReference type="NCBI Taxonomy" id="1859292"/>
    <lineage>
        <taxon>Bacteria</taxon>
        <taxon>Bacillati</taxon>
        <taxon>Actinomycetota</taxon>
        <taxon>Actinomycetes</taxon>
        <taxon>Mycobacteriales</taxon>
        <taxon>Corynebacteriaceae</taxon>
        <taxon>Corynebacterium</taxon>
    </lineage>
</organism>
<dbReference type="Proteomes" id="UP001205965">
    <property type="component" value="Unassembled WGS sequence"/>
</dbReference>
<sequence>MPDRMMVPLEPQRRWWILLIIVISILLILAILRVQGLLLILPIAVIAVLVVGKRPDTSETRALRSSIALSSEDIQDVIVEFEKFSSSPEAEYMADRTLTRPALLDPDCPDPDIEAFRHEYATARRFLGRLEARLTKNHLDIPQLESLLKVTDQRALEIREAWIAARQAAQRLGPDY</sequence>
<feature type="transmembrane region" description="Helical" evidence="1">
    <location>
        <begin position="15"/>
        <end position="32"/>
    </location>
</feature>